<evidence type="ECO:0000313" key="2">
    <source>
        <dbReference type="EMBL" id="ODV97256.1"/>
    </source>
</evidence>
<keyword evidence="1" id="KW-0812">Transmembrane</keyword>
<dbReference type="EMBL" id="KV454012">
    <property type="protein sequence ID" value="ODV97256.1"/>
    <property type="molecule type" value="Genomic_DNA"/>
</dbReference>
<protein>
    <submittedName>
        <fullName evidence="2">Uncharacterized protein</fullName>
    </submittedName>
</protein>
<keyword evidence="3" id="KW-1185">Reference proteome</keyword>
<organism evidence="2 3">
    <name type="scientific">Pachysolen tannophilus NRRL Y-2460</name>
    <dbReference type="NCBI Taxonomy" id="669874"/>
    <lineage>
        <taxon>Eukaryota</taxon>
        <taxon>Fungi</taxon>
        <taxon>Dikarya</taxon>
        <taxon>Ascomycota</taxon>
        <taxon>Saccharomycotina</taxon>
        <taxon>Pichiomycetes</taxon>
        <taxon>Pachysolenaceae</taxon>
        <taxon>Pachysolen</taxon>
    </lineage>
</organism>
<proteinExistence type="predicted"/>
<sequence length="360" mass="41972">MFRFRMYRTSFFGAKRVLSYSSIAKNKNGAFITDSISILEQQTNSLLKDNKNLEQVELSLDVLKACKILQDKILSFDKFDSNGKLQELQKINLKILNNSKIDKKFLSQYWLLRPYFDDLKNSIEIFYLQNKKAIIPKELVMIPFRNFLKNGDIDNAIKLLDLSVASDRYLKFQRNKTTKYLIQYALSCFGFIGLIEILTRIFFTDVQNMAKIYAMLLAYIGNTSFLATIAFSGKNSQTDHLRFANGTFQRYWSEHADELNMISKIVDVDLKINDKQNSGFISKEISDELGKRNIIYKEPEQEIMLRQYWLSGGDGFEWVEPDQDPAELLWDEHLKNLKAKNLRQSSQEDMLEITDQIISN</sequence>
<feature type="transmembrane region" description="Helical" evidence="1">
    <location>
        <begin position="181"/>
        <end position="203"/>
    </location>
</feature>
<name>A0A1E4TZT2_PACTA</name>
<accession>A0A1E4TZT2</accession>
<dbReference type="Proteomes" id="UP000094236">
    <property type="component" value="Unassembled WGS sequence"/>
</dbReference>
<keyword evidence="1" id="KW-0472">Membrane</keyword>
<gene>
    <name evidence="2" type="ORF">PACTADRAFT_48998</name>
</gene>
<evidence type="ECO:0000313" key="3">
    <source>
        <dbReference type="Proteomes" id="UP000094236"/>
    </source>
</evidence>
<dbReference type="OrthoDB" id="4089405at2759"/>
<evidence type="ECO:0000256" key="1">
    <source>
        <dbReference type="SAM" id="Phobius"/>
    </source>
</evidence>
<keyword evidence="1" id="KW-1133">Transmembrane helix</keyword>
<reference evidence="3" key="1">
    <citation type="submission" date="2016-05" db="EMBL/GenBank/DDBJ databases">
        <title>Comparative genomics of biotechnologically important yeasts.</title>
        <authorList>
            <consortium name="DOE Joint Genome Institute"/>
            <person name="Riley R."/>
            <person name="Haridas S."/>
            <person name="Wolfe K.H."/>
            <person name="Lopes M.R."/>
            <person name="Hittinger C.T."/>
            <person name="Goker M."/>
            <person name="Salamov A."/>
            <person name="Wisecaver J."/>
            <person name="Long T.M."/>
            <person name="Aerts A.L."/>
            <person name="Barry K."/>
            <person name="Choi C."/>
            <person name="Clum A."/>
            <person name="Coughlan A.Y."/>
            <person name="Deshpande S."/>
            <person name="Douglass A.P."/>
            <person name="Hanson S.J."/>
            <person name="Klenk H.-P."/>
            <person name="Labutti K."/>
            <person name="Lapidus A."/>
            <person name="Lindquist E."/>
            <person name="Lipzen A."/>
            <person name="Meier-Kolthoff J.P."/>
            <person name="Ohm R.A."/>
            <person name="Otillar R.P."/>
            <person name="Pangilinan J."/>
            <person name="Peng Y."/>
            <person name="Rokas A."/>
            <person name="Rosa C.A."/>
            <person name="Scheuner C."/>
            <person name="Sibirny A.A."/>
            <person name="Slot J.C."/>
            <person name="Stielow J.B."/>
            <person name="Sun H."/>
            <person name="Kurtzman C.P."/>
            <person name="Blackwell M."/>
            <person name="Grigoriev I.V."/>
            <person name="Jeffries T.W."/>
        </authorList>
    </citation>
    <scope>NUCLEOTIDE SEQUENCE [LARGE SCALE GENOMIC DNA]</scope>
    <source>
        <strain evidence="3">NRRL Y-2460</strain>
    </source>
</reference>
<feature type="transmembrane region" description="Helical" evidence="1">
    <location>
        <begin position="209"/>
        <end position="232"/>
    </location>
</feature>
<dbReference type="STRING" id="669874.A0A1E4TZT2"/>
<feature type="non-terminal residue" evidence="2">
    <location>
        <position position="360"/>
    </location>
</feature>
<dbReference type="AlphaFoldDB" id="A0A1E4TZT2"/>